<name>A0A250X2Z5_9CHLO</name>
<dbReference type="GO" id="GO:0006367">
    <property type="term" value="P:transcription initiation at RNA polymerase II promoter"/>
    <property type="evidence" value="ECO:0007669"/>
    <property type="project" value="InterPro"/>
</dbReference>
<dbReference type="PANTHER" id="PTHR13011">
    <property type="entry name" value="TFIIF-ALPHA"/>
    <property type="match status" value="1"/>
</dbReference>
<comment type="subcellular location">
    <subcellularLocation>
        <location evidence="1">Nucleus</location>
    </subcellularLocation>
</comment>
<feature type="compositionally biased region" description="Low complexity" evidence="2">
    <location>
        <begin position="104"/>
        <end position="146"/>
    </location>
</feature>
<keyword evidence="1" id="KW-0804">Transcription</keyword>
<dbReference type="STRING" id="1157962.A0A250X2Z5"/>
<evidence type="ECO:0000313" key="3">
    <source>
        <dbReference type="EMBL" id="GAX77309.1"/>
    </source>
</evidence>
<feature type="compositionally biased region" description="Acidic residues" evidence="2">
    <location>
        <begin position="413"/>
        <end position="430"/>
    </location>
</feature>
<reference evidence="3 4" key="1">
    <citation type="submission" date="2017-08" db="EMBL/GenBank/DDBJ databases">
        <title>Acidophilic green algal genome provides insights into adaptation to an acidic environment.</title>
        <authorList>
            <person name="Hirooka S."/>
            <person name="Hirose Y."/>
            <person name="Kanesaki Y."/>
            <person name="Higuchi S."/>
            <person name="Fujiwara T."/>
            <person name="Onuma R."/>
            <person name="Era A."/>
            <person name="Ohbayashi R."/>
            <person name="Uzuka A."/>
            <person name="Nozaki H."/>
            <person name="Yoshikawa H."/>
            <person name="Miyagishima S.Y."/>
        </authorList>
    </citation>
    <scope>NUCLEOTIDE SEQUENCE [LARGE SCALE GENOMIC DNA]</scope>
    <source>
        <strain evidence="3 4">NIES-2499</strain>
    </source>
</reference>
<dbReference type="EMBL" id="BEGY01000023">
    <property type="protein sequence ID" value="GAX77309.1"/>
    <property type="molecule type" value="Genomic_DNA"/>
</dbReference>
<dbReference type="PANTHER" id="PTHR13011:SF0">
    <property type="entry name" value="GENERAL TRANSCRIPTION FACTOR IIF SUBUNIT 1"/>
    <property type="match status" value="1"/>
</dbReference>
<dbReference type="GO" id="GO:0003677">
    <property type="term" value="F:DNA binding"/>
    <property type="evidence" value="ECO:0007669"/>
    <property type="project" value="UniProtKB-KW"/>
</dbReference>
<dbReference type="GO" id="GO:0005674">
    <property type="term" value="C:transcription factor TFIIF complex"/>
    <property type="evidence" value="ECO:0007669"/>
    <property type="project" value="TreeGrafter"/>
</dbReference>
<dbReference type="Pfam" id="PF05793">
    <property type="entry name" value="TFIIF_alpha"/>
    <property type="match status" value="1"/>
</dbReference>
<comment type="function">
    <text evidence="1">TFIIF is a general transcription initiation factor that binds to RNA polymerase II and helps to recruit it to the initiation complex in collaboration with TFIIB. It promotes transcription elongation.</text>
</comment>
<gene>
    <name evidence="3" type="ORF">CEUSTIGMA_g4755.t1</name>
</gene>
<dbReference type="AlphaFoldDB" id="A0A250X2Z5"/>
<feature type="region of interest" description="Disordered" evidence="2">
    <location>
        <begin position="1"/>
        <end position="21"/>
    </location>
</feature>
<dbReference type="GO" id="GO:0001096">
    <property type="term" value="F:TFIIF-class transcription factor complex binding"/>
    <property type="evidence" value="ECO:0007669"/>
    <property type="project" value="TreeGrafter"/>
</dbReference>
<feature type="compositionally biased region" description="Acidic residues" evidence="2">
    <location>
        <begin position="364"/>
        <end position="375"/>
    </location>
</feature>
<feature type="compositionally biased region" description="Acidic residues" evidence="2">
    <location>
        <begin position="251"/>
        <end position="263"/>
    </location>
</feature>
<keyword evidence="1" id="KW-0805">Transcription regulation</keyword>
<feature type="compositionally biased region" description="Low complexity" evidence="2">
    <location>
        <begin position="434"/>
        <end position="453"/>
    </location>
</feature>
<comment type="similarity">
    <text evidence="1">Belongs to the TFIIF alpha subunit family.</text>
</comment>
<accession>A0A250X2Z5</accession>
<feature type="region of interest" description="Disordered" evidence="2">
    <location>
        <begin position="248"/>
        <end position="508"/>
    </location>
</feature>
<evidence type="ECO:0000313" key="4">
    <source>
        <dbReference type="Proteomes" id="UP000232323"/>
    </source>
</evidence>
<keyword evidence="4" id="KW-1185">Reference proteome</keyword>
<sequence>MQGHASHTPATMTDDHSQDLKNTQACKRWSILAPGPIHRSKKFILAKFPQVHPDFKDAAVKWKLAPEKQDMGKKQGSEGNTKIPLLLEKRPGDQVQRGMPEGGLLSSLASSNSSLRPRAAAQALGGTAASTSSSTLNASAASSSSNTNNNSFNYFVMIRGPGPDSMTAYPADMIYQFKPVVKRTAPGTLEEAEALIRRQQQQADSEMVNSRFIPKSVRMAAAKLQESLQESKMVSGVRDDLDSNMLQLFGSDEDEGDMEDEDDLRSAKGGKKKGSKGAGVGTKRGGKQGRSRGYRAGDADGGGLDDEEMEEMEEEQDELRPEKPEPAEDWEHENEFADDDEAVEGDDDMKEADDPGERKRLGLEEEDEEDEDAGDEDKAKLRKRLKVEEGEAEGDMEEDNLKGFTNVANGTGADDEGGVSDPDEDLDLDEMAQGALTSISSGAGGSSQQADASKGLKRKVLTDGSGQEGAGAKTASKRARSVTPPPQSVAALPQASTPPPLRATTPPLSLSATVTAPKVIKSNGTVNATEDAVTQQDVVQALVANNGRMLLSSLKSTFQARLRGQGAVEALKEIVRKVGKLDKTPEGSFVVLKPGLGG</sequence>
<dbReference type="Proteomes" id="UP000232323">
    <property type="component" value="Unassembled WGS sequence"/>
</dbReference>
<feature type="compositionally biased region" description="Basic and acidic residues" evidence="2">
    <location>
        <begin position="352"/>
        <end position="363"/>
    </location>
</feature>
<feature type="compositionally biased region" description="Basic residues" evidence="2">
    <location>
        <begin position="284"/>
        <end position="293"/>
    </location>
</feature>
<feature type="region of interest" description="Disordered" evidence="2">
    <location>
        <begin position="90"/>
        <end position="146"/>
    </location>
</feature>
<protein>
    <recommendedName>
        <fullName evidence="1">Transcription initiation factor IIF subunit alpha</fullName>
    </recommendedName>
</protein>
<feature type="compositionally biased region" description="Acidic residues" evidence="2">
    <location>
        <begin position="327"/>
        <end position="351"/>
    </location>
</feature>
<proteinExistence type="inferred from homology"/>
<dbReference type="InterPro" id="IPR008851">
    <property type="entry name" value="TFIIF-alpha"/>
</dbReference>
<comment type="caution">
    <text evidence="3">The sequence shown here is derived from an EMBL/GenBank/DDBJ whole genome shotgun (WGS) entry which is preliminary data.</text>
</comment>
<dbReference type="GO" id="GO:0032968">
    <property type="term" value="P:positive regulation of transcription elongation by RNA polymerase II"/>
    <property type="evidence" value="ECO:0007669"/>
    <property type="project" value="InterPro"/>
</dbReference>
<evidence type="ECO:0000256" key="1">
    <source>
        <dbReference type="RuleBase" id="RU366044"/>
    </source>
</evidence>
<organism evidence="3 4">
    <name type="scientific">Chlamydomonas eustigma</name>
    <dbReference type="NCBI Taxonomy" id="1157962"/>
    <lineage>
        <taxon>Eukaryota</taxon>
        <taxon>Viridiplantae</taxon>
        <taxon>Chlorophyta</taxon>
        <taxon>core chlorophytes</taxon>
        <taxon>Chlorophyceae</taxon>
        <taxon>CS clade</taxon>
        <taxon>Chlamydomonadales</taxon>
        <taxon>Chlamydomonadaceae</taxon>
        <taxon>Chlamydomonas</taxon>
    </lineage>
</organism>
<feature type="compositionally biased region" description="Acidic residues" evidence="2">
    <location>
        <begin position="303"/>
        <end position="317"/>
    </location>
</feature>
<keyword evidence="1" id="KW-0539">Nucleus</keyword>
<dbReference type="GO" id="GO:0016251">
    <property type="term" value="F:RNA polymerase II general transcription initiation factor activity"/>
    <property type="evidence" value="ECO:0007669"/>
    <property type="project" value="TreeGrafter"/>
</dbReference>
<evidence type="ECO:0000256" key="2">
    <source>
        <dbReference type="SAM" id="MobiDB-lite"/>
    </source>
</evidence>
<keyword evidence="1" id="KW-0238">DNA-binding</keyword>